<dbReference type="InterPro" id="IPR037294">
    <property type="entry name" value="ABC_BtuC-like"/>
</dbReference>
<keyword evidence="3" id="KW-0813">Transport</keyword>
<comment type="similarity">
    <text evidence="2">Belongs to the binding-protein-dependent transport system permease family. FecCD subfamily.</text>
</comment>
<evidence type="ECO:0000313" key="10">
    <source>
        <dbReference type="Proteomes" id="UP001060919"/>
    </source>
</evidence>
<keyword evidence="10" id="KW-1185">Reference proteome</keyword>
<evidence type="ECO:0000256" key="5">
    <source>
        <dbReference type="ARBA" id="ARBA00022692"/>
    </source>
</evidence>
<dbReference type="GO" id="GO:0033214">
    <property type="term" value="P:siderophore-iron import into cell"/>
    <property type="evidence" value="ECO:0007669"/>
    <property type="project" value="TreeGrafter"/>
</dbReference>
<evidence type="ECO:0000256" key="3">
    <source>
        <dbReference type="ARBA" id="ARBA00022448"/>
    </source>
</evidence>
<sequence>MNRVSMAPTTASMSIVVKLSTLLLLSVLLSLCVGAYSISLQDIIKILGSGLNLSEGVEERSSFLVFQIRLPRILLGLLVGAGLAIAGAAIQVVFRNPLAEPGLIGISSGSMLLAAAFIVLKDYLPFEMGLLSHYIGLSLAAFLGGLLATILVYKLSSKGGYTSVSTMLLAGVAMTALAGGLTGLLIFYATESQLRDITFWNFGSLGGANWTIVGVLTIIVLLGSGGIIKYAKQLEIMQLGDQEAGYLGVNVEKTKQFVVMLVVLMVGACVAFTGLIGFVGLVVPHLVRIYFKDVSFSITIIYTSLLGAILLSLADTIARTIVAPAELPIGILTSLIGAPFFLWLLVNKKTPYN</sequence>
<dbReference type="RefSeq" id="WP_264790724.1">
    <property type="nucleotide sequence ID" value="NZ_AP026867.1"/>
</dbReference>
<dbReference type="Proteomes" id="UP001060919">
    <property type="component" value="Chromosome"/>
</dbReference>
<dbReference type="Gene3D" id="1.10.3470.10">
    <property type="entry name" value="ABC transporter involved in vitamin B12 uptake, BtuC"/>
    <property type="match status" value="1"/>
</dbReference>
<evidence type="ECO:0000256" key="4">
    <source>
        <dbReference type="ARBA" id="ARBA00022475"/>
    </source>
</evidence>
<evidence type="ECO:0000256" key="7">
    <source>
        <dbReference type="ARBA" id="ARBA00023136"/>
    </source>
</evidence>
<organism evidence="9 10">
    <name type="scientific">Aureispira anguillae</name>
    <dbReference type="NCBI Taxonomy" id="2864201"/>
    <lineage>
        <taxon>Bacteria</taxon>
        <taxon>Pseudomonadati</taxon>
        <taxon>Bacteroidota</taxon>
        <taxon>Saprospiria</taxon>
        <taxon>Saprospirales</taxon>
        <taxon>Saprospiraceae</taxon>
        <taxon>Aureispira</taxon>
    </lineage>
</organism>
<dbReference type="PANTHER" id="PTHR30472:SF25">
    <property type="entry name" value="ABC TRANSPORTER PERMEASE PROTEIN MJ0876-RELATED"/>
    <property type="match status" value="1"/>
</dbReference>
<evidence type="ECO:0000313" key="9">
    <source>
        <dbReference type="EMBL" id="BDS09319.1"/>
    </source>
</evidence>
<comment type="subcellular location">
    <subcellularLocation>
        <location evidence="1">Cell membrane</location>
        <topology evidence="1">Multi-pass membrane protein</topology>
    </subcellularLocation>
</comment>
<dbReference type="EMBL" id="AP026867">
    <property type="protein sequence ID" value="BDS09319.1"/>
    <property type="molecule type" value="Genomic_DNA"/>
</dbReference>
<accession>A0A915VJS9</accession>
<evidence type="ECO:0000256" key="8">
    <source>
        <dbReference type="SAM" id="Phobius"/>
    </source>
</evidence>
<keyword evidence="4" id="KW-1003">Cell membrane</keyword>
<feature type="transmembrane region" description="Helical" evidence="8">
    <location>
        <begin position="73"/>
        <end position="94"/>
    </location>
</feature>
<feature type="transmembrane region" description="Helical" evidence="8">
    <location>
        <begin position="132"/>
        <end position="155"/>
    </location>
</feature>
<evidence type="ECO:0000256" key="1">
    <source>
        <dbReference type="ARBA" id="ARBA00004651"/>
    </source>
</evidence>
<dbReference type="KEGG" id="aup:AsAng_0000160"/>
<dbReference type="GO" id="GO:0022857">
    <property type="term" value="F:transmembrane transporter activity"/>
    <property type="evidence" value="ECO:0007669"/>
    <property type="project" value="InterPro"/>
</dbReference>
<keyword evidence="5 8" id="KW-0812">Transmembrane</keyword>
<proteinExistence type="inferred from homology"/>
<dbReference type="Pfam" id="PF01032">
    <property type="entry name" value="FecCD"/>
    <property type="match status" value="1"/>
</dbReference>
<keyword evidence="6 8" id="KW-1133">Transmembrane helix</keyword>
<feature type="transmembrane region" description="Helical" evidence="8">
    <location>
        <begin position="325"/>
        <end position="346"/>
    </location>
</feature>
<evidence type="ECO:0000256" key="6">
    <source>
        <dbReference type="ARBA" id="ARBA00022989"/>
    </source>
</evidence>
<feature type="transmembrane region" description="Helical" evidence="8">
    <location>
        <begin position="208"/>
        <end position="228"/>
    </location>
</feature>
<dbReference type="GO" id="GO:0005886">
    <property type="term" value="C:plasma membrane"/>
    <property type="evidence" value="ECO:0007669"/>
    <property type="project" value="UniProtKB-SubCell"/>
</dbReference>
<feature type="transmembrane region" description="Helical" evidence="8">
    <location>
        <begin position="294"/>
        <end position="313"/>
    </location>
</feature>
<keyword evidence="7 8" id="KW-0472">Membrane</keyword>
<dbReference type="PANTHER" id="PTHR30472">
    <property type="entry name" value="FERRIC ENTEROBACTIN TRANSPORT SYSTEM PERMEASE PROTEIN"/>
    <property type="match status" value="1"/>
</dbReference>
<dbReference type="AlphaFoldDB" id="A0A915VJS9"/>
<feature type="transmembrane region" description="Helical" evidence="8">
    <location>
        <begin position="167"/>
        <end position="188"/>
    </location>
</feature>
<evidence type="ECO:0000256" key="2">
    <source>
        <dbReference type="ARBA" id="ARBA00007935"/>
    </source>
</evidence>
<dbReference type="CDD" id="cd06550">
    <property type="entry name" value="TM_ABC_iron-siderophores_like"/>
    <property type="match status" value="1"/>
</dbReference>
<dbReference type="FunFam" id="1.10.3470.10:FF:000001">
    <property type="entry name" value="Vitamin B12 ABC transporter permease BtuC"/>
    <property type="match status" value="1"/>
</dbReference>
<gene>
    <name evidence="9" type="ORF">AsAng_0000160</name>
</gene>
<dbReference type="InterPro" id="IPR000522">
    <property type="entry name" value="ABC_transptr_permease_BtuC"/>
</dbReference>
<protein>
    <submittedName>
        <fullName evidence="9">Iron ABC transporter permease</fullName>
    </submittedName>
</protein>
<dbReference type="SUPFAM" id="SSF81345">
    <property type="entry name" value="ABC transporter involved in vitamin B12 uptake, BtuC"/>
    <property type="match status" value="1"/>
</dbReference>
<name>A0A915VJS9_9BACT</name>
<feature type="transmembrane region" description="Helical" evidence="8">
    <location>
        <begin position="101"/>
        <end position="120"/>
    </location>
</feature>
<feature type="transmembrane region" description="Helical" evidence="8">
    <location>
        <begin position="257"/>
        <end position="282"/>
    </location>
</feature>
<reference evidence="9" key="1">
    <citation type="submission" date="2022-09" db="EMBL/GenBank/DDBJ databases">
        <title>Aureispira anguillicida sp. nov., isolated from Leptocephalus of Japanese eel Anguilla japonica.</title>
        <authorList>
            <person name="Yuasa K."/>
            <person name="Mekata T."/>
            <person name="Ikunari K."/>
        </authorList>
    </citation>
    <scope>NUCLEOTIDE SEQUENCE</scope>
    <source>
        <strain evidence="9">EL160426</strain>
    </source>
</reference>